<sequence length="301" mass="31300">MNAWSRGDVGETVSLSARGSVSEGRAARALVVVVLGTNDVASAVAHRLFSAGHAVVLAEGPAPTVTRRGMAFADAVFDGEAELAGLQARRVESVAEAEALLASRAAIPVLVGWSPHDLASSLRPDVLVDARMRKRARPETLRGLAPLTVGLGPGFAAGEQVDLAVETAWGEDLGRVVTSGSTRPFEGEPREIAGHARDRYVYAPVAGVFETTRQIGELVEAGEPLARIGEAVLRAPLGGAVRGLTRSGVPVSAGTKVIEIDPRGAAGQVYGIGERPARIAEGVLAAIREWIEVKGRGHGPR</sequence>
<accession>A0A831TFS7</accession>
<dbReference type="Gene3D" id="3.40.630.10">
    <property type="entry name" value="Zn peptidases"/>
    <property type="match status" value="1"/>
</dbReference>
<dbReference type="AlphaFoldDB" id="A0A831TFS7"/>
<gene>
    <name evidence="1" type="ORF">ENP34_02570</name>
</gene>
<proteinExistence type="predicted"/>
<dbReference type="NCBIfam" id="TIGR03309">
    <property type="entry name" value="matur_yqeB"/>
    <property type="match status" value="1"/>
</dbReference>
<organism evidence="1">
    <name type="scientific">Thermorudis peleae</name>
    <dbReference type="NCBI Taxonomy" id="1382356"/>
    <lineage>
        <taxon>Bacteria</taxon>
        <taxon>Pseudomonadati</taxon>
        <taxon>Thermomicrobiota</taxon>
        <taxon>Thermomicrobia</taxon>
        <taxon>Thermomicrobia incertae sedis</taxon>
        <taxon>Thermorudis</taxon>
    </lineage>
</organism>
<protein>
    <submittedName>
        <fullName evidence="1">EF2563 family selenium-dependent molybdenum hydroxylase system protein</fullName>
    </submittedName>
</protein>
<dbReference type="EMBL" id="DSIY01000055">
    <property type="protein sequence ID" value="HEG90314.1"/>
    <property type="molecule type" value="Genomic_DNA"/>
</dbReference>
<evidence type="ECO:0000313" key="1">
    <source>
        <dbReference type="EMBL" id="HEG90314.1"/>
    </source>
</evidence>
<name>A0A831TFS7_9BACT</name>
<reference evidence="1" key="1">
    <citation type="journal article" date="2020" name="mSystems">
        <title>Genome- and Community-Level Interaction Insights into Carbon Utilization and Element Cycling Functions of Hydrothermarchaeota in Hydrothermal Sediment.</title>
        <authorList>
            <person name="Zhou Z."/>
            <person name="Liu Y."/>
            <person name="Xu W."/>
            <person name="Pan J."/>
            <person name="Luo Z.H."/>
            <person name="Li M."/>
        </authorList>
    </citation>
    <scope>NUCLEOTIDE SEQUENCE [LARGE SCALE GENOMIC DNA]</scope>
    <source>
        <strain evidence="1">SpSt-210</strain>
    </source>
</reference>
<dbReference type="InterPro" id="IPR017695">
    <property type="entry name" value="Se-dep_Mo_hydrolase_YqeB"/>
</dbReference>
<comment type="caution">
    <text evidence="1">The sequence shown here is derived from an EMBL/GenBank/DDBJ whole genome shotgun (WGS) entry which is preliminary data.</text>
</comment>